<dbReference type="EMBL" id="MT142939">
    <property type="protein sequence ID" value="QJA90812.1"/>
    <property type="molecule type" value="Genomic_DNA"/>
</dbReference>
<dbReference type="InterPro" id="IPR007197">
    <property type="entry name" value="rSAM"/>
</dbReference>
<keyword evidence="2" id="KW-0408">Iron</keyword>
<keyword evidence="3" id="KW-0411">Iron-sulfur</keyword>
<dbReference type="CDD" id="cd01335">
    <property type="entry name" value="Radical_SAM"/>
    <property type="match status" value="1"/>
</dbReference>
<dbReference type="SFLD" id="SFLDS00029">
    <property type="entry name" value="Radical_SAM"/>
    <property type="match status" value="1"/>
</dbReference>
<dbReference type="GO" id="GO:0003824">
    <property type="term" value="F:catalytic activity"/>
    <property type="evidence" value="ECO:0007669"/>
    <property type="project" value="InterPro"/>
</dbReference>
<dbReference type="AlphaFoldDB" id="A0A6M3LAX9"/>
<accession>A0A6M3LAX9</accession>
<evidence type="ECO:0000256" key="3">
    <source>
        <dbReference type="ARBA" id="ARBA00023014"/>
    </source>
</evidence>
<dbReference type="SFLD" id="SFLDG01084">
    <property type="entry name" value="Uncharacterised_Radical_SAM_Su"/>
    <property type="match status" value="1"/>
</dbReference>
<evidence type="ECO:0000313" key="5">
    <source>
        <dbReference type="EMBL" id="QJA90812.1"/>
    </source>
</evidence>
<evidence type="ECO:0000256" key="2">
    <source>
        <dbReference type="ARBA" id="ARBA00023004"/>
    </source>
</evidence>
<proteinExistence type="predicted"/>
<feature type="domain" description="Radical SAM core" evidence="4">
    <location>
        <begin position="44"/>
        <end position="216"/>
    </location>
</feature>
<dbReference type="Gene3D" id="3.80.30.30">
    <property type="match status" value="1"/>
</dbReference>
<evidence type="ECO:0000256" key="1">
    <source>
        <dbReference type="ARBA" id="ARBA00022723"/>
    </source>
</evidence>
<dbReference type="GO" id="GO:0046872">
    <property type="term" value="F:metal ion binding"/>
    <property type="evidence" value="ECO:0007669"/>
    <property type="project" value="UniProtKB-KW"/>
</dbReference>
<dbReference type="Pfam" id="PF04055">
    <property type="entry name" value="Radical_SAM"/>
    <property type="match status" value="1"/>
</dbReference>
<gene>
    <name evidence="5" type="ORF">MM415B03559_0009</name>
</gene>
<organism evidence="5">
    <name type="scientific">viral metagenome</name>
    <dbReference type="NCBI Taxonomy" id="1070528"/>
    <lineage>
        <taxon>unclassified sequences</taxon>
        <taxon>metagenomes</taxon>
        <taxon>organismal metagenomes</taxon>
    </lineage>
</organism>
<protein>
    <submittedName>
        <fullName evidence="5">Putative radical SAM superfamily protein</fullName>
    </submittedName>
</protein>
<evidence type="ECO:0000259" key="4">
    <source>
        <dbReference type="Pfam" id="PF04055"/>
    </source>
</evidence>
<sequence length="272" mass="31163">MSAKLIFYKLPETREEGGNTMLRKGLIIYESKGRAQEYCPLALNLYRGCAHFCLYCYAPDATFMDTETFKKAVPRENIIEKLKKDAPKAAADGATGNILLSFTSDCYQPINDIHQLTRQAIIILHRHGFKVTILTKGGHRAIQDFDILGPGDQFATTLTLLDEKQSLEWEPQAAIPVDRIETLRYAHDLGIETWVSLEPVIDPEVTLEIIRQTHTFVDLFKVGKLNYSEKLPEPYRSQVKDIDWRKFAKDVTAVLNEYGCQSYIKQDLRRYL</sequence>
<keyword evidence="1" id="KW-0479">Metal-binding</keyword>
<dbReference type="PANTHER" id="PTHR43432">
    <property type="entry name" value="SLR0285 PROTEIN"/>
    <property type="match status" value="1"/>
</dbReference>
<dbReference type="InterPro" id="IPR040086">
    <property type="entry name" value="MJ0683-like"/>
</dbReference>
<reference evidence="5" key="1">
    <citation type="submission" date="2020-03" db="EMBL/GenBank/DDBJ databases">
        <title>The deep terrestrial virosphere.</title>
        <authorList>
            <person name="Holmfeldt K."/>
            <person name="Nilsson E."/>
            <person name="Simone D."/>
            <person name="Lopez-Fernandez M."/>
            <person name="Wu X."/>
            <person name="de Brujin I."/>
            <person name="Lundin D."/>
            <person name="Andersson A."/>
            <person name="Bertilsson S."/>
            <person name="Dopson M."/>
        </authorList>
    </citation>
    <scope>NUCLEOTIDE SEQUENCE</scope>
    <source>
        <strain evidence="5">MM415B03559</strain>
    </source>
</reference>
<name>A0A6M3LAX9_9ZZZZ</name>
<dbReference type="GO" id="GO:0051536">
    <property type="term" value="F:iron-sulfur cluster binding"/>
    <property type="evidence" value="ECO:0007669"/>
    <property type="project" value="UniProtKB-KW"/>
</dbReference>
<dbReference type="PANTHER" id="PTHR43432:SF3">
    <property type="entry name" value="SLR0285 PROTEIN"/>
    <property type="match status" value="1"/>
</dbReference>